<reference evidence="1 2" key="1">
    <citation type="submission" date="2021-03" db="EMBL/GenBank/DDBJ databases">
        <title>Sequencing the genomes of 1000 actinobacteria strains.</title>
        <authorList>
            <person name="Klenk H.-P."/>
        </authorList>
    </citation>
    <scope>NUCLEOTIDE SEQUENCE [LARGE SCALE GENOMIC DNA]</scope>
    <source>
        <strain evidence="1 2">DSM 45256</strain>
    </source>
</reference>
<evidence type="ECO:0000313" key="2">
    <source>
        <dbReference type="Proteomes" id="UP001519295"/>
    </source>
</evidence>
<keyword evidence="2" id="KW-1185">Reference proteome</keyword>
<organism evidence="1 2">
    <name type="scientific">Pseudonocardia parietis</name>
    <dbReference type="NCBI Taxonomy" id="570936"/>
    <lineage>
        <taxon>Bacteria</taxon>
        <taxon>Bacillati</taxon>
        <taxon>Actinomycetota</taxon>
        <taxon>Actinomycetes</taxon>
        <taxon>Pseudonocardiales</taxon>
        <taxon>Pseudonocardiaceae</taxon>
        <taxon>Pseudonocardia</taxon>
    </lineage>
</organism>
<gene>
    <name evidence="1" type="ORF">JOF36_006385</name>
</gene>
<proteinExistence type="predicted"/>
<comment type="caution">
    <text evidence="1">The sequence shown here is derived from an EMBL/GenBank/DDBJ whole genome shotgun (WGS) entry which is preliminary data.</text>
</comment>
<dbReference type="Proteomes" id="UP001519295">
    <property type="component" value="Unassembled WGS sequence"/>
</dbReference>
<evidence type="ECO:0000313" key="1">
    <source>
        <dbReference type="EMBL" id="MBP2370689.1"/>
    </source>
</evidence>
<dbReference type="RefSeq" id="WP_210034168.1">
    <property type="nucleotide sequence ID" value="NZ_JAGINU010000001.1"/>
</dbReference>
<sequence>MTTTRARRLPQVGDVVRIERDAVEHPSRGTWPSWHGRIGTVVVVNADRRPDRTEYGVTFGTVRARADRDGAPASSDPPVWFLAVELLLLGAATSPTAVAA</sequence>
<dbReference type="EMBL" id="JAGINU010000001">
    <property type="protein sequence ID" value="MBP2370689.1"/>
    <property type="molecule type" value="Genomic_DNA"/>
</dbReference>
<name>A0ABS4W4Y7_9PSEU</name>
<protein>
    <recommendedName>
        <fullName evidence="3">Nitrile hydratase beta subunit</fullName>
    </recommendedName>
</protein>
<evidence type="ECO:0008006" key="3">
    <source>
        <dbReference type="Google" id="ProtNLM"/>
    </source>
</evidence>
<accession>A0ABS4W4Y7</accession>